<name>A0A811UZX4_CERCA</name>
<reference evidence="2" key="1">
    <citation type="submission" date="2020-11" db="EMBL/GenBank/DDBJ databases">
        <authorList>
            <person name="Whitehead M."/>
        </authorList>
    </citation>
    <scope>NUCLEOTIDE SEQUENCE</scope>
    <source>
        <strain evidence="2">EGII</strain>
    </source>
</reference>
<keyword evidence="1" id="KW-0472">Membrane</keyword>
<dbReference type="AlphaFoldDB" id="A0A811UZX4"/>
<keyword evidence="1" id="KW-0812">Transmembrane</keyword>
<comment type="caution">
    <text evidence="2">The sequence shown here is derived from an EMBL/GenBank/DDBJ whole genome shotgun (WGS) entry which is preliminary data.</text>
</comment>
<protein>
    <submittedName>
        <fullName evidence="2">(Mediterranean fruit fly) hypothetical protein</fullName>
    </submittedName>
</protein>
<gene>
    <name evidence="2" type="ORF">CCAP1982_LOCUS12581</name>
</gene>
<dbReference type="Proteomes" id="UP000606786">
    <property type="component" value="Unassembled WGS sequence"/>
</dbReference>
<dbReference type="EMBL" id="CAJHJT010000034">
    <property type="protein sequence ID" value="CAD7004161.1"/>
    <property type="molecule type" value="Genomic_DNA"/>
</dbReference>
<proteinExistence type="predicted"/>
<feature type="transmembrane region" description="Helical" evidence="1">
    <location>
        <begin position="47"/>
        <end position="65"/>
    </location>
</feature>
<keyword evidence="1" id="KW-1133">Transmembrane helix</keyword>
<keyword evidence="3" id="KW-1185">Reference proteome</keyword>
<sequence length="223" mass="25569">MHDEQVSEANVANVYTRSNNTTFTKRVRARGQTIPGTGRWVGEPSSLLAYLFGNAAISWTAVQNYRRRRRRRRCRHHRELQQQQQQQQLYNNDNYNLATAIADEVEVKDFLRCSSSLSFLPVRKCLGRWLASLLAGWLTGRCLLYQNCNGKSKSWGAVGGPGDWFSFVSLYAVFCNEQQQGWVEGKSRNKLNYFSFWEGSSESGLGRRDVTISMHSLRNLESV</sequence>
<accession>A0A811UZX4</accession>
<evidence type="ECO:0000313" key="2">
    <source>
        <dbReference type="EMBL" id="CAD7004161.1"/>
    </source>
</evidence>
<evidence type="ECO:0000313" key="3">
    <source>
        <dbReference type="Proteomes" id="UP000606786"/>
    </source>
</evidence>
<organism evidence="2 3">
    <name type="scientific">Ceratitis capitata</name>
    <name type="common">Mediterranean fruit fly</name>
    <name type="synonym">Tephritis capitata</name>
    <dbReference type="NCBI Taxonomy" id="7213"/>
    <lineage>
        <taxon>Eukaryota</taxon>
        <taxon>Metazoa</taxon>
        <taxon>Ecdysozoa</taxon>
        <taxon>Arthropoda</taxon>
        <taxon>Hexapoda</taxon>
        <taxon>Insecta</taxon>
        <taxon>Pterygota</taxon>
        <taxon>Neoptera</taxon>
        <taxon>Endopterygota</taxon>
        <taxon>Diptera</taxon>
        <taxon>Brachycera</taxon>
        <taxon>Muscomorpha</taxon>
        <taxon>Tephritoidea</taxon>
        <taxon>Tephritidae</taxon>
        <taxon>Ceratitis</taxon>
        <taxon>Ceratitis</taxon>
    </lineage>
</organism>
<evidence type="ECO:0000256" key="1">
    <source>
        <dbReference type="SAM" id="Phobius"/>
    </source>
</evidence>